<dbReference type="Proteomes" id="UP001108029">
    <property type="component" value="Unassembled WGS sequence"/>
</dbReference>
<sequence>MRRREPPKVVVEYVVVDGPEGEQLATKQGEAIREVLVWLYTYQGCTECDSEISEMDGNAE</sequence>
<protein>
    <submittedName>
        <fullName evidence="1">Uncharacterized protein</fullName>
    </submittedName>
</protein>
<gene>
    <name evidence="1" type="ORF">LJ657_31545</name>
</gene>
<evidence type="ECO:0000313" key="1">
    <source>
        <dbReference type="EMBL" id="MCD9878072.1"/>
    </source>
</evidence>
<dbReference type="AlphaFoldDB" id="A0A9Q3VUP4"/>
<reference evidence="1" key="1">
    <citation type="submission" date="2021-12" db="EMBL/GenBank/DDBJ databases">
        <authorList>
            <person name="Lee J.-H."/>
            <person name="Kim S.-B."/>
        </authorList>
    </citation>
    <scope>NUCLEOTIDE SEQUENCE</scope>
    <source>
        <strain evidence="1">NR30</strain>
    </source>
</reference>
<keyword evidence="2" id="KW-1185">Reference proteome</keyword>
<dbReference type="RefSeq" id="WP_232652256.1">
    <property type="nucleotide sequence ID" value="NZ_JAJSBI010000019.1"/>
</dbReference>
<evidence type="ECO:0000313" key="2">
    <source>
        <dbReference type="Proteomes" id="UP001108029"/>
    </source>
</evidence>
<name>A0A9Q3VUP4_9ACTN</name>
<accession>A0A9Q3VUP4</accession>
<proteinExistence type="predicted"/>
<organism evidence="1 2">
    <name type="scientific">Streptomyces guryensis</name>
    <dbReference type="NCBI Taxonomy" id="2886947"/>
    <lineage>
        <taxon>Bacteria</taxon>
        <taxon>Bacillati</taxon>
        <taxon>Actinomycetota</taxon>
        <taxon>Actinomycetes</taxon>
        <taxon>Kitasatosporales</taxon>
        <taxon>Streptomycetaceae</taxon>
        <taxon>Streptomyces</taxon>
    </lineage>
</organism>
<comment type="caution">
    <text evidence="1">The sequence shown here is derived from an EMBL/GenBank/DDBJ whole genome shotgun (WGS) entry which is preliminary data.</text>
</comment>
<dbReference type="EMBL" id="JAJSBI010000019">
    <property type="protein sequence ID" value="MCD9878072.1"/>
    <property type="molecule type" value="Genomic_DNA"/>
</dbReference>